<dbReference type="NCBIfam" id="TIGR00479">
    <property type="entry name" value="rumA"/>
    <property type="match status" value="1"/>
</dbReference>
<evidence type="ECO:0000256" key="4">
    <source>
        <dbReference type="PROSITE-ProRule" id="PRU01024"/>
    </source>
</evidence>
<dbReference type="Pfam" id="PF01938">
    <property type="entry name" value="TRAM"/>
    <property type="match status" value="1"/>
</dbReference>
<dbReference type="PROSITE" id="PS50926">
    <property type="entry name" value="TRAM"/>
    <property type="match status" value="1"/>
</dbReference>
<dbReference type="PROSITE" id="PS51687">
    <property type="entry name" value="SAM_MT_RNA_M5U"/>
    <property type="match status" value="1"/>
</dbReference>
<dbReference type="PATRIC" id="fig|1423783.4.peg.746"/>
<feature type="domain" description="TRAM" evidence="6">
    <location>
        <begin position="3"/>
        <end position="61"/>
    </location>
</feature>
<sequence>MDQIPAGTRFPLTIKRLDINGAGIGYYKRKITFVPGALPDEVVVAEVTQDHERYIDARVHRIRKQSPERVQPVDPLYGKVGGIELGALAYPAQLRFKTDVIRQSLERYRPRGYEHYDVRPTIGAPQPLHYRNKAQFQVRVVDGHVRAGLYAPGSHDLVPLSDFATQMPVVSATINELCQIMEDLGTPIYDEGHNSGIVKTLAVRASVATGEIQVTFITNSAKLPGKGRILARIAQDLPAVVSVNQNVNPGRTTLVWGPETKLLAGEQYITERLNGMDFLLSPQAFLQLNPMQTTRLYQEALTALDLAPHETLVDAYCGVGTLGLSMAHTAATVRGMDTIPAAIDDARANAERNGIKNVQYEVGKAEDVFPRWLEEGFRPDAVIVDPPRTGLEGNFIPALLKARPKKFVYISCNPSTLARDLTKLTQAYQVEYIQSIDMFPQTARCEAITVFRERRPRG</sequence>
<keyword evidence="2 4" id="KW-0808">Transferase</keyword>
<dbReference type="InterPro" id="IPR030390">
    <property type="entry name" value="MeTrfase_TrmA_AS"/>
</dbReference>
<dbReference type="Gene3D" id="3.40.50.150">
    <property type="entry name" value="Vaccinia Virus protein VP39"/>
    <property type="match status" value="1"/>
</dbReference>
<dbReference type="EMBL" id="AZFJ01000044">
    <property type="protein sequence ID" value="KRL86474.1"/>
    <property type="molecule type" value="Genomic_DNA"/>
</dbReference>
<dbReference type="PANTHER" id="PTHR11061:SF45">
    <property type="match status" value="1"/>
</dbReference>
<dbReference type="PROSITE" id="PS01230">
    <property type="entry name" value="TRMA_1"/>
    <property type="match status" value="1"/>
</dbReference>
<keyword evidence="8" id="KW-1185">Reference proteome</keyword>
<evidence type="ECO:0000256" key="5">
    <source>
        <dbReference type="PROSITE-ProRule" id="PRU10015"/>
    </source>
</evidence>
<dbReference type="Proteomes" id="UP000051922">
    <property type="component" value="Unassembled WGS sequence"/>
</dbReference>
<evidence type="ECO:0000259" key="6">
    <source>
        <dbReference type="PROSITE" id="PS50926"/>
    </source>
</evidence>
<gene>
    <name evidence="7" type="ORF">FC50_GL000722</name>
</gene>
<proteinExistence type="inferred from homology"/>
<dbReference type="InterPro" id="IPR029063">
    <property type="entry name" value="SAM-dependent_MTases_sf"/>
</dbReference>
<accession>A0A0R1U4V6</accession>
<evidence type="ECO:0000256" key="1">
    <source>
        <dbReference type="ARBA" id="ARBA00022603"/>
    </source>
</evidence>
<dbReference type="GO" id="GO:0070475">
    <property type="term" value="P:rRNA base methylation"/>
    <property type="evidence" value="ECO:0007669"/>
    <property type="project" value="TreeGrafter"/>
</dbReference>
<organism evidence="7 8">
    <name type="scientific">Lacticaseibacillus pantheris DSM 15945 = JCM 12539 = NBRC 106106</name>
    <dbReference type="NCBI Taxonomy" id="1423783"/>
    <lineage>
        <taxon>Bacteria</taxon>
        <taxon>Bacillati</taxon>
        <taxon>Bacillota</taxon>
        <taxon>Bacilli</taxon>
        <taxon>Lactobacillales</taxon>
        <taxon>Lactobacillaceae</taxon>
        <taxon>Lacticaseibacillus</taxon>
    </lineage>
</organism>
<keyword evidence="3 4" id="KW-0949">S-adenosyl-L-methionine</keyword>
<reference evidence="7 8" key="1">
    <citation type="journal article" date="2015" name="Genome Announc.">
        <title>Expanding the biotechnology potential of lactobacilli through comparative genomics of 213 strains and associated genera.</title>
        <authorList>
            <person name="Sun Z."/>
            <person name="Harris H.M."/>
            <person name="McCann A."/>
            <person name="Guo C."/>
            <person name="Argimon S."/>
            <person name="Zhang W."/>
            <person name="Yang X."/>
            <person name="Jeffery I.B."/>
            <person name="Cooney J.C."/>
            <person name="Kagawa T.F."/>
            <person name="Liu W."/>
            <person name="Song Y."/>
            <person name="Salvetti E."/>
            <person name="Wrobel A."/>
            <person name="Rasinkangas P."/>
            <person name="Parkhill J."/>
            <person name="Rea M.C."/>
            <person name="O'Sullivan O."/>
            <person name="Ritari J."/>
            <person name="Douillard F.P."/>
            <person name="Paul Ross R."/>
            <person name="Yang R."/>
            <person name="Briner A.E."/>
            <person name="Felis G.E."/>
            <person name="de Vos W.M."/>
            <person name="Barrangou R."/>
            <person name="Klaenhammer T.R."/>
            <person name="Caufield P.W."/>
            <person name="Cui Y."/>
            <person name="Zhang H."/>
            <person name="O'Toole P.W."/>
        </authorList>
    </citation>
    <scope>NUCLEOTIDE SEQUENCE [LARGE SCALE GENOMIC DNA]</scope>
    <source>
        <strain evidence="7 8">DSM 15945</strain>
    </source>
</reference>
<evidence type="ECO:0000256" key="2">
    <source>
        <dbReference type="ARBA" id="ARBA00022679"/>
    </source>
</evidence>
<dbReference type="RefSeq" id="WP_056956525.1">
    <property type="nucleotide sequence ID" value="NZ_AZFJ01000044.1"/>
</dbReference>
<protein>
    <submittedName>
        <fullName evidence="7">tRNA (Uracil-5-)-methyltransferase</fullName>
    </submittedName>
</protein>
<feature type="binding site" evidence="4">
    <location>
        <position position="385"/>
    </location>
    <ligand>
        <name>S-adenosyl-L-methionine</name>
        <dbReference type="ChEBI" id="CHEBI:59789"/>
    </ligand>
</feature>
<dbReference type="SUPFAM" id="SSF50249">
    <property type="entry name" value="Nucleic acid-binding proteins"/>
    <property type="match status" value="1"/>
</dbReference>
<feature type="binding site" evidence="4">
    <location>
        <position position="316"/>
    </location>
    <ligand>
        <name>S-adenosyl-L-methionine</name>
        <dbReference type="ChEBI" id="CHEBI:59789"/>
    </ligand>
</feature>
<dbReference type="CDD" id="cd02440">
    <property type="entry name" value="AdoMet_MTases"/>
    <property type="match status" value="1"/>
</dbReference>
<comment type="caution">
    <text evidence="7">The sequence shown here is derived from an EMBL/GenBank/DDBJ whole genome shotgun (WGS) entry which is preliminary data.</text>
</comment>
<dbReference type="PANTHER" id="PTHR11061">
    <property type="entry name" value="RNA M5U METHYLTRANSFERASE"/>
    <property type="match status" value="1"/>
</dbReference>
<dbReference type="Gene3D" id="2.40.50.1070">
    <property type="match status" value="1"/>
</dbReference>
<feature type="binding site" evidence="4">
    <location>
        <position position="287"/>
    </location>
    <ligand>
        <name>S-adenosyl-L-methionine</name>
        <dbReference type="ChEBI" id="CHEBI:59789"/>
    </ligand>
</feature>
<dbReference type="InterPro" id="IPR002792">
    <property type="entry name" value="TRAM_dom"/>
</dbReference>
<dbReference type="STRING" id="1423783.FC50_GL000722"/>
<dbReference type="GO" id="GO:0070041">
    <property type="term" value="F:rRNA (uridine-C5-)-methyltransferase activity"/>
    <property type="evidence" value="ECO:0007669"/>
    <property type="project" value="TreeGrafter"/>
</dbReference>
<dbReference type="OrthoDB" id="9804590at2"/>
<feature type="active site" evidence="5">
    <location>
        <position position="412"/>
    </location>
</feature>
<evidence type="ECO:0000313" key="8">
    <source>
        <dbReference type="Proteomes" id="UP000051922"/>
    </source>
</evidence>
<dbReference type="FunFam" id="3.40.50.150:FF:000009">
    <property type="entry name" value="23S rRNA (Uracil(1939)-C(5))-methyltransferase RlmD"/>
    <property type="match status" value="1"/>
</dbReference>
<feature type="active site" description="Nucleophile" evidence="4">
    <location>
        <position position="412"/>
    </location>
</feature>
<keyword evidence="1 4" id="KW-0489">Methyltransferase</keyword>
<evidence type="ECO:0000313" key="7">
    <source>
        <dbReference type="EMBL" id="KRL86474.1"/>
    </source>
</evidence>
<name>A0A0R1U4V6_9LACO</name>
<dbReference type="Pfam" id="PF05958">
    <property type="entry name" value="tRNA_U5-meth_tr"/>
    <property type="match status" value="1"/>
</dbReference>
<comment type="similarity">
    <text evidence="4">Belongs to the class I-like SAM-binding methyltransferase superfamily. RNA M5U methyltransferase family.</text>
</comment>
<dbReference type="SUPFAM" id="SSF53335">
    <property type="entry name" value="S-adenosyl-L-methionine-dependent methyltransferases"/>
    <property type="match status" value="1"/>
</dbReference>
<dbReference type="Gene3D" id="2.40.50.140">
    <property type="entry name" value="Nucleic acid-binding proteins"/>
    <property type="match status" value="1"/>
</dbReference>
<dbReference type="InterPro" id="IPR012340">
    <property type="entry name" value="NA-bd_OB-fold"/>
</dbReference>
<evidence type="ECO:0000256" key="3">
    <source>
        <dbReference type="ARBA" id="ARBA00022691"/>
    </source>
</evidence>
<feature type="binding site" evidence="4">
    <location>
        <position position="337"/>
    </location>
    <ligand>
        <name>S-adenosyl-L-methionine</name>
        <dbReference type="ChEBI" id="CHEBI:59789"/>
    </ligand>
</feature>
<dbReference type="InterPro" id="IPR010280">
    <property type="entry name" value="U5_MeTrfase_fam"/>
</dbReference>
<dbReference type="AlphaFoldDB" id="A0A0R1U4V6"/>
<dbReference type="FunFam" id="2.40.50.1070:FF:000003">
    <property type="entry name" value="23S rRNA (Uracil-5-)-methyltransferase RumA"/>
    <property type="match status" value="1"/>
</dbReference>